<organism evidence="1 2">
    <name type="scientific">Chiloscyllium punctatum</name>
    <name type="common">Brownbanded bambooshark</name>
    <name type="synonym">Hemiscyllium punctatum</name>
    <dbReference type="NCBI Taxonomy" id="137246"/>
    <lineage>
        <taxon>Eukaryota</taxon>
        <taxon>Metazoa</taxon>
        <taxon>Chordata</taxon>
        <taxon>Craniata</taxon>
        <taxon>Vertebrata</taxon>
        <taxon>Chondrichthyes</taxon>
        <taxon>Elasmobranchii</taxon>
        <taxon>Galeomorphii</taxon>
        <taxon>Galeoidea</taxon>
        <taxon>Orectolobiformes</taxon>
        <taxon>Hemiscylliidae</taxon>
        <taxon>Chiloscyllium</taxon>
    </lineage>
</organism>
<accession>A0A401T9W4</accession>
<name>A0A401T9W4_CHIPU</name>
<dbReference type="AlphaFoldDB" id="A0A401T9W4"/>
<dbReference type="EMBL" id="BEZZ01013747">
    <property type="protein sequence ID" value="GCC39440.1"/>
    <property type="molecule type" value="Genomic_DNA"/>
</dbReference>
<comment type="caution">
    <text evidence="1">The sequence shown here is derived from an EMBL/GenBank/DDBJ whole genome shotgun (WGS) entry which is preliminary data.</text>
</comment>
<dbReference type="Proteomes" id="UP000287033">
    <property type="component" value="Unassembled WGS sequence"/>
</dbReference>
<gene>
    <name evidence="1" type="ORF">chiPu_0022967</name>
</gene>
<reference evidence="1 2" key="1">
    <citation type="journal article" date="2018" name="Nat. Ecol. Evol.">
        <title>Shark genomes provide insights into elasmobranch evolution and the origin of vertebrates.</title>
        <authorList>
            <person name="Hara Y"/>
            <person name="Yamaguchi K"/>
            <person name="Onimaru K"/>
            <person name="Kadota M"/>
            <person name="Koyanagi M"/>
            <person name="Keeley SD"/>
            <person name="Tatsumi K"/>
            <person name="Tanaka K"/>
            <person name="Motone F"/>
            <person name="Kageyama Y"/>
            <person name="Nozu R"/>
            <person name="Adachi N"/>
            <person name="Nishimura O"/>
            <person name="Nakagawa R"/>
            <person name="Tanegashima C"/>
            <person name="Kiyatake I"/>
            <person name="Matsumoto R"/>
            <person name="Murakumo K"/>
            <person name="Nishida K"/>
            <person name="Terakita A"/>
            <person name="Kuratani S"/>
            <person name="Sato K"/>
            <person name="Hyodo S Kuraku.S."/>
        </authorList>
    </citation>
    <scope>NUCLEOTIDE SEQUENCE [LARGE SCALE GENOMIC DNA]</scope>
</reference>
<evidence type="ECO:0000313" key="2">
    <source>
        <dbReference type="Proteomes" id="UP000287033"/>
    </source>
</evidence>
<sequence length="39" mass="4419">MPILEHARRPYDTAIPQLEGVTEFLSTRERPLSGIITLP</sequence>
<proteinExistence type="predicted"/>
<evidence type="ECO:0000313" key="1">
    <source>
        <dbReference type="EMBL" id="GCC39440.1"/>
    </source>
</evidence>
<protein>
    <submittedName>
        <fullName evidence="1">Uncharacterized protein</fullName>
    </submittedName>
</protein>
<keyword evidence="2" id="KW-1185">Reference proteome</keyword>
<feature type="non-terminal residue" evidence="1">
    <location>
        <position position="39"/>
    </location>
</feature>